<dbReference type="EC" id="4.2.99.20" evidence="2"/>
<dbReference type="GO" id="GO:0070205">
    <property type="term" value="F:2-succinyl-6-hydroxy-2,4-cyclohexadiene-1-carboxylate synthase activity"/>
    <property type="evidence" value="ECO:0007669"/>
    <property type="project" value="UniProtKB-EC"/>
</dbReference>
<dbReference type="EMBL" id="NSIT01000050">
    <property type="protein sequence ID" value="PJE79742.1"/>
    <property type="molecule type" value="Genomic_DNA"/>
</dbReference>
<accession>A0A2H9T936</accession>
<keyword evidence="2" id="KW-0456">Lyase</keyword>
<organism evidence="2">
    <name type="scientific">invertebrate metagenome</name>
    <dbReference type="NCBI Taxonomy" id="1711999"/>
    <lineage>
        <taxon>unclassified sequences</taxon>
        <taxon>metagenomes</taxon>
        <taxon>organismal metagenomes</taxon>
    </lineage>
</organism>
<gene>
    <name evidence="2" type="primary">menH_2</name>
    <name evidence="2" type="ORF">CI610_01278</name>
</gene>
<dbReference type="Gene3D" id="3.40.50.1820">
    <property type="entry name" value="alpha/beta hydrolase"/>
    <property type="match status" value="1"/>
</dbReference>
<comment type="caution">
    <text evidence="2">The sequence shown here is derived from an EMBL/GenBank/DDBJ whole genome shotgun (WGS) entry which is preliminary data.</text>
</comment>
<dbReference type="PANTHER" id="PTHR11614">
    <property type="entry name" value="PHOSPHOLIPASE-RELATED"/>
    <property type="match status" value="1"/>
</dbReference>
<dbReference type="Pfam" id="PF12146">
    <property type="entry name" value="Hydrolase_4"/>
    <property type="match status" value="1"/>
</dbReference>
<name>A0A2H9T936_9ZZZZ</name>
<proteinExistence type="predicted"/>
<dbReference type="AlphaFoldDB" id="A0A2H9T936"/>
<dbReference type="SUPFAM" id="SSF53474">
    <property type="entry name" value="alpha/beta-Hydrolases"/>
    <property type="match status" value="1"/>
</dbReference>
<dbReference type="InterPro" id="IPR029058">
    <property type="entry name" value="AB_hydrolase_fold"/>
</dbReference>
<evidence type="ECO:0000313" key="2">
    <source>
        <dbReference type="EMBL" id="PJE79742.1"/>
    </source>
</evidence>
<dbReference type="InterPro" id="IPR022742">
    <property type="entry name" value="Hydrolase_4"/>
</dbReference>
<dbReference type="InterPro" id="IPR051044">
    <property type="entry name" value="MAG_DAG_Lipase"/>
</dbReference>
<sequence>MINIEQIKATIKPLTFSGGKLSSEEEAYSRYYGIDLDVQIAGVSHQMGFIETRLCRIVGHVYQPVNSKGTFFLVHGYYDNVGLYGHVIRLLLQQQYTVCTYDLPGHGLSDGKRATIDDFSSYTQVLTEVIEHVQGHLPKPWHGYGQSTGCAILTEFLLERTKAGGDLVLDKIVLSAPLVRPYRWSWGRIQLYLLRPFIHQLPRHFTNNSRNQAFLEFARKEPLAPRILPVEWVNAMDRWIRRLQKESSKINCDPFILQGTHDRTVDAAYNIPFLKKLYKQPKIFMLEGAGHHLPNELPETRRQYMEWLSSVLQ</sequence>
<protein>
    <submittedName>
        <fullName evidence="2">2-succinyl-6-hydroxy-2, 4-cyclohexadiene-1-carboxylate synthase</fullName>
        <ecNumber evidence="2">4.2.99.20</ecNumber>
    </submittedName>
</protein>
<feature type="domain" description="Serine aminopeptidase S33" evidence="1">
    <location>
        <begin position="67"/>
        <end position="297"/>
    </location>
</feature>
<reference evidence="2" key="1">
    <citation type="journal article" date="2017" name="Appl. Environ. Microbiol.">
        <title>Molecular characterization of an Endozoicomonas-like organism causing infection in king scallop Pecten maximus L.</title>
        <authorList>
            <person name="Cano I."/>
            <person name="van Aerle R."/>
            <person name="Ross S."/>
            <person name="Verner-Jeffreys D.W."/>
            <person name="Paley R.K."/>
            <person name="Rimmer G."/>
            <person name="Ryder D."/>
            <person name="Hooper P."/>
            <person name="Stone D."/>
            <person name="Feist S.W."/>
        </authorList>
    </citation>
    <scope>NUCLEOTIDE SEQUENCE</scope>
</reference>
<evidence type="ECO:0000259" key="1">
    <source>
        <dbReference type="Pfam" id="PF12146"/>
    </source>
</evidence>